<feature type="compositionally biased region" description="Low complexity" evidence="1">
    <location>
        <begin position="1"/>
        <end position="34"/>
    </location>
</feature>
<reference evidence="2" key="1">
    <citation type="submission" date="2023-03" db="EMBL/GenBank/DDBJ databases">
        <title>Massive genome expansion in bonnet fungi (Mycena s.s.) driven by repeated elements and novel gene families across ecological guilds.</title>
        <authorList>
            <consortium name="Lawrence Berkeley National Laboratory"/>
            <person name="Harder C.B."/>
            <person name="Miyauchi S."/>
            <person name="Viragh M."/>
            <person name="Kuo A."/>
            <person name="Thoen E."/>
            <person name="Andreopoulos B."/>
            <person name="Lu D."/>
            <person name="Skrede I."/>
            <person name="Drula E."/>
            <person name="Henrissat B."/>
            <person name="Morin E."/>
            <person name="Kohler A."/>
            <person name="Barry K."/>
            <person name="LaButti K."/>
            <person name="Morin E."/>
            <person name="Salamov A."/>
            <person name="Lipzen A."/>
            <person name="Mereny Z."/>
            <person name="Hegedus B."/>
            <person name="Baldrian P."/>
            <person name="Stursova M."/>
            <person name="Weitz H."/>
            <person name="Taylor A."/>
            <person name="Grigoriev I.V."/>
            <person name="Nagy L.G."/>
            <person name="Martin F."/>
            <person name="Kauserud H."/>
        </authorList>
    </citation>
    <scope>NUCLEOTIDE SEQUENCE</scope>
    <source>
        <strain evidence="2">CBHHK200</strain>
    </source>
</reference>
<accession>A0AAD6TJT9</accession>
<dbReference type="EMBL" id="JARJCM010000001">
    <property type="protein sequence ID" value="KAJ7047959.1"/>
    <property type="molecule type" value="Genomic_DNA"/>
</dbReference>
<keyword evidence="3" id="KW-1185">Reference proteome</keyword>
<proteinExistence type="predicted"/>
<gene>
    <name evidence="2" type="ORF">C8F04DRAFT_1172421</name>
</gene>
<evidence type="ECO:0000313" key="2">
    <source>
        <dbReference type="EMBL" id="KAJ7047959.1"/>
    </source>
</evidence>
<protein>
    <submittedName>
        <fullName evidence="2">Uncharacterized protein</fullName>
    </submittedName>
</protein>
<sequence>MSPRKSPSSSMPSLPDAPVRAATRSSTRTASSTSNKLPAKGAATSPLAIDLTTTFTTLSPPATPTSPISAHPPTSSAPSSKPAGCSAEACEQQAALTKHKKEFIASSMERINDAVSFDVGPNTTKRLAWNYAAVTAASVPAPCSAAPKPKLPPLPSPSEERILVHFDGETPPIFNVSYPKIITSVNSHLTSLSLPPLLYAQKQNTTSIFVVPGSITDTQILEKEWLRWAPGVFLGGRIALITTYSHLQVNGIMFKDIRDLNELKREFELRNPDLGKVTGTPTLTCCNIFLLFPEAFPTSKSANAGAVTSTGTPRHNAMSKIRRPVQCLNCPGKHRSDSYCCPKWKELAATLAARQAELHWKIFFFGANMRTRVTSNHQKKLGLQIGYKKCENEEARATCCQLGDQQQTALRDQVDALPVENPQQEHVHIANSVLREGGGDVGGKVFSKKRPQCRLEDLLEGAERSKALGREMSTGSERSGLTYQGHQTELTPLVGEMNGVALHLSSTKFLQLREAFCVLILEPVVDNERVMRWCKTDIPAGNHRVRTQWRSWVHVQSAGVGEVRIVPVQSGCKVGLLSGRRDAAVGCGLGVDWPLASSFEQLSCGMEVVGWEDGTAGTRKMLWLKALARDCTYSSSSISGVLIIRGLLLGQAKVRLQSLHVIKGLDASWLAWEREEEPEEPVESDRVEADKEGLRVWAVLTEKRGGRGLGWGCFLLYVSEVSVGEEELYKGVASGVGVDAWYGRIWASHGGRKEKELAVTHRIYPFASGAIRSDGDFM</sequence>
<dbReference type="Proteomes" id="UP001218188">
    <property type="component" value="Unassembled WGS sequence"/>
</dbReference>
<feature type="region of interest" description="Disordered" evidence="1">
    <location>
        <begin position="1"/>
        <end position="86"/>
    </location>
</feature>
<evidence type="ECO:0000256" key="1">
    <source>
        <dbReference type="SAM" id="MobiDB-lite"/>
    </source>
</evidence>
<dbReference type="AlphaFoldDB" id="A0AAD6TJT9"/>
<evidence type="ECO:0000313" key="3">
    <source>
        <dbReference type="Proteomes" id="UP001218188"/>
    </source>
</evidence>
<organism evidence="2 3">
    <name type="scientific">Mycena alexandri</name>
    <dbReference type="NCBI Taxonomy" id="1745969"/>
    <lineage>
        <taxon>Eukaryota</taxon>
        <taxon>Fungi</taxon>
        <taxon>Dikarya</taxon>
        <taxon>Basidiomycota</taxon>
        <taxon>Agaricomycotina</taxon>
        <taxon>Agaricomycetes</taxon>
        <taxon>Agaricomycetidae</taxon>
        <taxon>Agaricales</taxon>
        <taxon>Marasmiineae</taxon>
        <taxon>Mycenaceae</taxon>
        <taxon>Mycena</taxon>
    </lineage>
</organism>
<comment type="caution">
    <text evidence="2">The sequence shown here is derived from an EMBL/GenBank/DDBJ whole genome shotgun (WGS) entry which is preliminary data.</text>
</comment>
<name>A0AAD6TJT9_9AGAR</name>
<feature type="compositionally biased region" description="Low complexity" evidence="1">
    <location>
        <begin position="52"/>
        <end position="83"/>
    </location>
</feature>